<evidence type="ECO:0000313" key="7">
    <source>
        <dbReference type="EMBL" id="CAA9442170.1"/>
    </source>
</evidence>
<feature type="transmembrane region" description="Helical" evidence="6">
    <location>
        <begin position="358"/>
        <end position="380"/>
    </location>
</feature>
<feature type="transmembrane region" description="Helical" evidence="6">
    <location>
        <begin position="168"/>
        <end position="188"/>
    </location>
</feature>
<comment type="subcellular location">
    <subcellularLocation>
        <location evidence="1">Cell membrane</location>
        <topology evidence="1">Multi-pass membrane protein</topology>
    </subcellularLocation>
</comment>
<dbReference type="PIRSF" id="PIRSF006060">
    <property type="entry name" value="AA_transporter"/>
    <property type="match status" value="1"/>
</dbReference>
<dbReference type="Pfam" id="PF13520">
    <property type="entry name" value="AA_permease_2"/>
    <property type="match status" value="1"/>
</dbReference>
<protein>
    <submittedName>
        <fullName evidence="7">Uncharacterized amino acid permease, GabP family</fullName>
    </submittedName>
</protein>
<dbReference type="GO" id="GO:0022857">
    <property type="term" value="F:transmembrane transporter activity"/>
    <property type="evidence" value="ECO:0007669"/>
    <property type="project" value="InterPro"/>
</dbReference>
<feature type="transmembrane region" description="Helical" evidence="6">
    <location>
        <begin position="118"/>
        <end position="136"/>
    </location>
</feature>
<evidence type="ECO:0000256" key="6">
    <source>
        <dbReference type="SAM" id="Phobius"/>
    </source>
</evidence>
<keyword evidence="5 6" id="KW-0472">Membrane</keyword>
<feature type="transmembrane region" description="Helical" evidence="6">
    <location>
        <begin position="200"/>
        <end position="224"/>
    </location>
</feature>
<organism evidence="7">
    <name type="scientific">uncultured Rubrobacteraceae bacterium</name>
    <dbReference type="NCBI Taxonomy" id="349277"/>
    <lineage>
        <taxon>Bacteria</taxon>
        <taxon>Bacillati</taxon>
        <taxon>Actinomycetota</taxon>
        <taxon>Rubrobacteria</taxon>
        <taxon>Rubrobacterales</taxon>
        <taxon>Rubrobacteraceae</taxon>
        <taxon>environmental samples</taxon>
    </lineage>
</organism>
<dbReference type="AlphaFoldDB" id="A0A6J4QHH2"/>
<reference evidence="7" key="1">
    <citation type="submission" date="2020-02" db="EMBL/GenBank/DDBJ databases">
        <authorList>
            <person name="Meier V. D."/>
        </authorList>
    </citation>
    <scope>NUCLEOTIDE SEQUENCE</scope>
    <source>
        <strain evidence="7">AVDCRST_MAG82</strain>
    </source>
</reference>
<feature type="transmembrane region" description="Helical" evidence="6">
    <location>
        <begin position="28"/>
        <end position="51"/>
    </location>
</feature>
<evidence type="ECO:0000256" key="4">
    <source>
        <dbReference type="ARBA" id="ARBA00022989"/>
    </source>
</evidence>
<accession>A0A6J4QHH2</accession>
<evidence type="ECO:0000256" key="5">
    <source>
        <dbReference type="ARBA" id="ARBA00023136"/>
    </source>
</evidence>
<evidence type="ECO:0000256" key="2">
    <source>
        <dbReference type="ARBA" id="ARBA00022475"/>
    </source>
</evidence>
<proteinExistence type="predicted"/>
<dbReference type="InterPro" id="IPR002293">
    <property type="entry name" value="AA/rel_permease1"/>
</dbReference>
<evidence type="ECO:0000256" key="3">
    <source>
        <dbReference type="ARBA" id="ARBA00022692"/>
    </source>
</evidence>
<keyword evidence="2" id="KW-1003">Cell membrane</keyword>
<dbReference type="Gene3D" id="1.20.1740.10">
    <property type="entry name" value="Amino acid/polyamine transporter I"/>
    <property type="match status" value="1"/>
</dbReference>
<feature type="transmembrane region" description="Helical" evidence="6">
    <location>
        <begin position="89"/>
        <end position="111"/>
    </location>
</feature>
<feature type="transmembrane region" description="Helical" evidence="6">
    <location>
        <begin position="386"/>
        <end position="413"/>
    </location>
</feature>
<dbReference type="PANTHER" id="PTHR42770:SF16">
    <property type="entry name" value="AMINO ACID PERMEASE"/>
    <property type="match status" value="1"/>
</dbReference>
<feature type="transmembrane region" description="Helical" evidence="6">
    <location>
        <begin position="425"/>
        <end position="445"/>
    </location>
</feature>
<sequence length="504" mass="52230">MSDSTITPAAGATESAKLHRRALGVPDLMFFIIAASAPLTAVAGGQAATYLVTGNRAVAFMFIPLGIVLALFTVGYAAMSRHVENAGAFYAYVSKGLGRVPGIGAAFVALIAYNSMQIGIYGLFGVAMGGFMSGYLGLDLPWWLWCLVAGGVIALLGLLQIDLNARVLAVMLGLEVLIVALFDIAILGDPGPQGLTMIGFSPTIAFSAAVGATLTFCVASFVGFESAAIYSEECRDPRRTVARATYLAVGLIAVFYALSSWLLGVAAGPNTMVDPNALVEAGFQTDGAPDPTTVLFITGAERLGEIWGTAAALLFATSLFAALLSFHNAVARYAFALGREGVLPSVFGRVNGRTGAPWVASLTQSVLALTVVLIFAIAAANPVLTLFTWLTNLGALGVLLLMASTSFAVVGYFRRRPQEAVGSWAAMWAPAIAGALLLVLLVLGVANFNVLITGLTNAPIDPMTVVLPLILFGGGVVGLIVGAFLKRGRPEVYERIGGGAGAEE</sequence>
<feature type="transmembrane region" description="Helical" evidence="6">
    <location>
        <begin position="58"/>
        <end position="77"/>
    </location>
</feature>
<dbReference type="GO" id="GO:0005886">
    <property type="term" value="C:plasma membrane"/>
    <property type="evidence" value="ECO:0007669"/>
    <property type="project" value="UniProtKB-SubCell"/>
</dbReference>
<feature type="transmembrane region" description="Helical" evidence="6">
    <location>
        <begin position="465"/>
        <end position="485"/>
    </location>
</feature>
<gene>
    <name evidence="7" type="ORF">AVDCRST_MAG82-2999</name>
</gene>
<dbReference type="EMBL" id="CADCVA010000366">
    <property type="protein sequence ID" value="CAA9442170.1"/>
    <property type="molecule type" value="Genomic_DNA"/>
</dbReference>
<dbReference type="InterPro" id="IPR050367">
    <property type="entry name" value="APC_superfamily"/>
</dbReference>
<feature type="transmembrane region" description="Helical" evidence="6">
    <location>
        <begin position="142"/>
        <end position="161"/>
    </location>
</feature>
<evidence type="ECO:0000256" key="1">
    <source>
        <dbReference type="ARBA" id="ARBA00004651"/>
    </source>
</evidence>
<keyword evidence="3 6" id="KW-0812">Transmembrane</keyword>
<keyword evidence="4 6" id="KW-1133">Transmembrane helix</keyword>
<dbReference type="PANTHER" id="PTHR42770">
    <property type="entry name" value="AMINO ACID TRANSPORTER-RELATED"/>
    <property type="match status" value="1"/>
</dbReference>
<name>A0A6J4QHH2_9ACTN</name>
<feature type="transmembrane region" description="Helical" evidence="6">
    <location>
        <begin position="245"/>
        <end position="267"/>
    </location>
</feature>
<feature type="transmembrane region" description="Helical" evidence="6">
    <location>
        <begin position="306"/>
        <end position="326"/>
    </location>
</feature>